<sequence>MKINPELFLGIQSVSFAKPSATSFSPVYRIEGDFRLGLLLTADHARRDVPAEYGSLGLEESEFDRHISYDIGVEALTRALAGRLQAPAVLGGFSRLLIDPNRGEDDPTLIMQLSDGAVISGNYPMSAGEREDRLTRFYRPYHEAVTEMSARVERESGHAPFIVSIHSFTPRWKDRARPWQIGLLWDKDNRAVAPLLSLLRAEPGLVVGDNEPYDGALRNDAMYRHATAKGFAHVLIEVRQDLIADEAGAVEWAERLAPMLRQINTLDGMHEVRHFGSRTGTVA</sequence>
<dbReference type="EMBL" id="OOFM01000005">
    <property type="protein sequence ID" value="SPL66352.1"/>
    <property type="molecule type" value="Genomic_DNA"/>
</dbReference>
<dbReference type="Gene3D" id="3.40.630.40">
    <property type="entry name" value="Zn-dependent exopeptidases"/>
    <property type="match status" value="1"/>
</dbReference>
<organism evidence="1 2">
    <name type="scientific">Ochrobactrum soli</name>
    <dbReference type="NCBI Taxonomy" id="2448455"/>
    <lineage>
        <taxon>Bacteria</taxon>
        <taxon>Pseudomonadati</taxon>
        <taxon>Pseudomonadota</taxon>
        <taxon>Alphaproteobacteria</taxon>
        <taxon>Hyphomicrobiales</taxon>
        <taxon>Brucellaceae</taxon>
        <taxon>Brucella/Ochrobactrum group</taxon>
        <taxon>Ochrobactrum</taxon>
    </lineage>
</organism>
<proteinExistence type="predicted"/>
<reference evidence="2" key="1">
    <citation type="submission" date="2017-12" db="EMBL/GenBank/DDBJ databases">
        <authorList>
            <person name="Diaz M."/>
        </authorList>
    </citation>
    <scope>NUCLEOTIDE SEQUENCE [LARGE SCALE GENOMIC DNA]</scope>
    <source>
        <strain evidence="2">FI11154</strain>
    </source>
</reference>
<protein>
    <recommendedName>
        <fullName evidence="3">N-formylglutamate deformylase</fullName>
    </recommendedName>
</protein>
<evidence type="ECO:0000313" key="1">
    <source>
        <dbReference type="EMBL" id="SPL66352.1"/>
    </source>
</evidence>
<dbReference type="AlphaFoldDB" id="A0A2P9HQL4"/>
<dbReference type="InterPro" id="IPR007709">
    <property type="entry name" value="N-FG_amidohydro"/>
</dbReference>
<dbReference type="RefSeq" id="WP_109369780.1">
    <property type="nucleotide sequence ID" value="NZ_OOFM01000005.1"/>
</dbReference>
<evidence type="ECO:0008006" key="3">
    <source>
        <dbReference type="Google" id="ProtNLM"/>
    </source>
</evidence>
<evidence type="ECO:0000313" key="2">
    <source>
        <dbReference type="Proteomes" id="UP000246073"/>
    </source>
</evidence>
<dbReference type="InterPro" id="IPR011227">
    <property type="entry name" value="UCP029730"/>
</dbReference>
<gene>
    <name evidence="1" type="ORF">OHAE_2219</name>
</gene>
<dbReference type="Pfam" id="PF05013">
    <property type="entry name" value="FGase"/>
    <property type="match status" value="1"/>
</dbReference>
<dbReference type="Proteomes" id="UP000246073">
    <property type="component" value="Unassembled WGS sequence"/>
</dbReference>
<dbReference type="PIRSF" id="PIRSF029730">
    <property type="entry name" value="UCP029730"/>
    <property type="match status" value="1"/>
</dbReference>
<accession>A0A2P9HQL4</accession>
<name>A0A2P9HQL4_9HYPH</name>
<dbReference type="SUPFAM" id="SSF53187">
    <property type="entry name" value="Zn-dependent exopeptidases"/>
    <property type="match status" value="1"/>
</dbReference>